<dbReference type="InterPro" id="IPR051788">
    <property type="entry name" value="MFS_Transporter"/>
</dbReference>
<dbReference type="PANTHER" id="PTHR23514">
    <property type="entry name" value="BYPASS OF STOP CODON PROTEIN 6"/>
    <property type="match status" value="1"/>
</dbReference>
<keyword evidence="4 5" id="KW-0472">Membrane</keyword>
<feature type="transmembrane region" description="Helical" evidence="5">
    <location>
        <begin position="178"/>
        <end position="198"/>
    </location>
</feature>
<evidence type="ECO:0000313" key="8">
    <source>
        <dbReference type="Proteomes" id="UP001142372"/>
    </source>
</evidence>
<evidence type="ECO:0000313" key="7">
    <source>
        <dbReference type="EMBL" id="GLJ75965.1"/>
    </source>
</evidence>
<keyword evidence="2 5" id="KW-0812">Transmembrane</keyword>
<evidence type="ECO:0000259" key="6">
    <source>
        <dbReference type="PROSITE" id="PS50850"/>
    </source>
</evidence>
<feature type="transmembrane region" description="Helical" evidence="5">
    <location>
        <begin position="21"/>
        <end position="38"/>
    </location>
</feature>
<comment type="subcellular location">
    <subcellularLocation>
        <location evidence="1">Cell membrane</location>
        <topology evidence="1">Multi-pass membrane protein</topology>
    </subcellularLocation>
</comment>
<protein>
    <submittedName>
        <fullName evidence="7">MFS transporter</fullName>
    </submittedName>
</protein>
<dbReference type="PANTHER" id="PTHR23514:SF13">
    <property type="entry name" value="INNER MEMBRANE PROTEIN YBJJ"/>
    <property type="match status" value="1"/>
</dbReference>
<dbReference type="Pfam" id="PF07690">
    <property type="entry name" value="MFS_1"/>
    <property type="match status" value="1"/>
</dbReference>
<dbReference type="EMBL" id="BSEN01000006">
    <property type="protein sequence ID" value="GLJ75965.1"/>
    <property type="molecule type" value="Genomic_DNA"/>
</dbReference>
<dbReference type="CDD" id="cd17393">
    <property type="entry name" value="MFS_MosC_like"/>
    <property type="match status" value="1"/>
</dbReference>
<feature type="domain" description="Major facilitator superfamily (MFS) profile" evidence="6">
    <location>
        <begin position="18"/>
        <end position="408"/>
    </location>
</feature>
<evidence type="ECO:0000256" key="1">
    <source>
        <dbReference type="ARBA" id="ARBA00004651"/>
    </source>
</evidence>
<feature type="transmembrane region" description="Helical" evidence="5">
    <location>
        <begin position="58"/>
        <end position="79"/>
    </location>
</feature>
<proteinExistence type="predicted"/>
<dbReference type="GO" id="GO:0005886">
    <property type="term" value="C:plasma membrane"/>
    <property type="evidence" value="ECO:0007669"/>
    <property type="project" value="UniProtKB-SubCell"/>
</dbReference>
<feature type="transmembrane region" description="Helical" evidence="5">
    <location>
        <begin position="352"/>
        <end position="373"/>
    </location>
</feature>
<feature type="transmembrane region" description="Helical" evidence="5">
    <location>
        <begin position="113"/>
        <end position="132"/>
    </location>
</feature>
<feature type="transmembrane region" description="Helical" evidence="5">
    <location>
        <begin position="320"/>
        <end position="340"/>
    </location>
</feature>
<dbReference type="AlphaFoldDB" id="A0A9W6H8M6"/>
<sequence>MSQTTPTPMRSRRELVAWRNAVFVIFILSGTAMATWVARIPGVRDGLGFGKDPSSVGLLILGMSVGAIVGLAVSSPVLVRFGPHKGMVSGLMIVSVGLVFVGVGTSIAHSVPLVAIGLVLLGFGNGMVDVMMNVEGTAVEREIGKTLMPLMHAFFSLGTVLGAGIGAASAALSIDVSWHLIAVAVVIAVIAVVAVRYIPREADLGDEAVAAPKVPFGQRMRESLAVWADWRLILIGVVMLGMAFGEGSANDWISLATVDGHGQTNSTGAVVFGFFVVAMTVGRVLGGPLVDLIGRVAAIRITAGLGAVGLLIFILGGPLWLVVVGTVLWGFGVSLGFPLGMSAAADGAANPAARVSAVAIIGYCAFLVGPPVIGFLGKEFGLLNALYLILVLLVAAFLAAPAVRESSRPRAGTPEPATENAA</sequence>
<dbReference type="Gene3D" id="1.20.1250.20">
    <property type="entry name" value="MFS general substrate transporter like domains"/>
    <property type="match status" value="2"/>
</dbReference>
<keyword evidence="3 5" id="KW-1133">Transmembrane helix</keyword>
<gene>
    <name evidence="7" type="ORF">GCM10017584_15390</name>
</gene>
<evidence type="ECO:0000256" key="4">
    <source>
        <dbReference type="ARBA" id="ARBA00023136"/>
    </source>
</evidence>
<dbReference type="PROSITE" id="PS50850">
    <property type="entry name" value="MFS"/>
    <property type="match status" value="1"/>
</dbReference>
<reference evidence="7" key="1">
    <citation type="journal article" date="2014" name="Int. J. Syst. Evol. Microbiol.">
        <title>Complete genome sequence of Corynebacterium casei LMG S-19264T (=DSM 44701T), isolated from a smear-ripened cheese.</title>
        <authorList>
            <consortium name="US DOE Joint Genome Institute (JGI-PGF)"/>
            <person name="Walter F."/>
            <person name="Albersmeier A."/>
            <person name="Kalinowski J."/>
            <person name="Ruckert C."/>
        </authorList>
    </citation>
    <scope>NUCLEOTIDE SEQUENCE</scope>
    <source>
        <strain evidence="7">VKM Ac-1401</strain>
    </source>
</reference>
<keyword evidence="8" id="KW-1185">Reference proteome</keyword>
<feature type="transmembrane region" description="Helical" evidence="5">
    <location>
        <begin position="265"/>
        <end position="285"/>
    </location>
</feature>
<evidence type="ECO:0000256" key="3">
    <source>
        <dbReference type="ARBA" id="ARBA00022989"/>
    </source>
</evidence>
<feature type="transmembrane region" description="Helical" evidence="5">
    <location>
        <begin position="297"/>
        <end position="314"/>
    </location>
</feature>
<feature type="transmembrane region" description="Helical" evidence="5">
    <location>
        <begin position="385"/>
        <end position="403"/>
    </location>
</feature>
<dbReference type="InterPro" id="IPR011701">
    <property type="entry name" value="MFS"/>
</dbReference>
<feature type="transmembrane region" description="Helical" evidence="5">
    <location>
        <begin position="86"/>
        <end position="107"/>
    </location>
</feature>
<dbReference type="RefSeq" id="WP_271176641.1">
    <property type="nucleotide sequence ID" value="NZ_BAAAJO010000005.1"/>
</dbReference>
<dbReference type="SUPFAM" id="SSF103473">
    <property type="entry name" value="MFS general substrate transporter"/>
    <property type="match status" value="1"/>
</dbReference>
<dbReference type="InterPro" id="IPR020846">
    <property type="entry name" value="MFS_dom"/>
</dbReference>
<accession>A0A9W6H8M6</accession>
<name>A0A9W6H8M6_9MICO</name>
<evidence type="ECO:0000256" key="5">
    <source>
        <dbReference type="SAM" id="Phobius"/>
    </source>
</evidence>
<dbReference type="InterPro" id="IPR036259">
    <property type="entry name" value="MFS_trans_sf"/>
</dbReference>
<dbReference type="GO" id="GO:0022857">
    <property type="term" value="F:transmembrane transporter activity"/>
    <property type="evidence" value="ECO:0007669"/>
    <property type="project" value="InterPro"/>
</dbReference>
<comment type="caution">
    <text evidence="7">The sequence shown here is derived from an EMBL/GenBank/DDBJ whole genome shotgun (WGS) entry which is preliminary data.</text>
</comment>
<feature type="transmembrane region" description="Helical" evidence="5">
    <location>
        <begin position="153"/>
        <end position="172"/>
    </location>
</feature>
<evidence type="ECO:0000256" key="2">
    <source>
        <dbReference type="ARBA" id="ARBA00022692"/>
    </source>
</evidence>
<organism evidence="7 8">
    <name type="scientific">Leifsonia poae</name>
    <dbReference type="NCBI Taxonomy" id="110933"/>
    <lineage>
        <taxon>Bacteria</taxon>
        <taxon>Bacillati</taxon>
        <taxon>Actinomycetota</taxon>
        <taxon>Actinomycetes</taxon>
        <taxon>Micrococcales</taxon>
        <taxon>Microbacteriaceae</taxon>
        <taxon>Leifsonia</taxon>
    </lineage>
</organism>
<reference evidence="7" key="2">
    <citation type="submission" date="2023-01" db="EMBL/GenBank/DDBJ databases">
        <authorList>
            <person name="Sun Q."/>
            <person name="Evtushenko L."/>
        </authorList>
    </citation>
    <scope>NUCLEOTIDE SEQUENCE</scope>
    <source>
        <strain evidence="7">VKM Ac-1401</strain>
    </source>
</reference>
<dbReference type="Proteomes" id="UP001142372">
    <property type="component" value="Unassembled WGS sequence"/>
</dbReference>
<feature type="transmembrane region" description="Helical" evidence="5">
    <location>
        <begin position="224"/>
        <end position="245"/>
    </location>
</feature>